<proteinExistence type="predicted"/>
<gene>
    <name evidence="2" type="ORF">US68_C0012G0011</name>
</gene>
<dbReference type="InterPro" id="IPR043714">
    <property type="entry name" value="DUF5655"/>
</dbReference>
<comment type="caution">
    <text evidence="2">The sequence shown here is derived from an EMBL/GenBank/DDBJ whole genome shotgun (WGS) entry which is preliminary data.</text>
</comment>
<name>A0A0G0LAG4_9BACT</name>
<organism evidence="2 3">
    <name type="scientific">Candidatus Shapirobacteria bacterium GW2011_GWE1_38_10</name>
    <dbReference type="NCBI Taxonomy" id="1618488"/>
    <lineage>
        <taxon>Bacteria</taxon>
        <taxon>Candidatus Shapironibacteriota</taxon>
    </lineage>
</organism>
<dbReference type="Proteomes" id="UP000034231">
    <property type="component" value="Unassembled WGS sequence"/>
</dbReference>
<protein>
    <recommendedName>
        <fullName evidence="1">DUF5655 domain-containing protein</fullName>
    </recommendedName>
</protein>
<evidence type="ECO:0000313" key="3">
    <source>
        <dbReference type="Proteomes" id="UP000034231"/>
    </source>
</evidence>
<accession>A0A0G0LAG4</accession>
<sequence>MWTCTTCNRIFEKTAQAHSCQKIPLEEHFKNKEKAKELFNFLFKTINEKVGKCQIVSIPCCVHLFGRYDFLAALPKKDKLEIRFGLNRKLDSPRLKQSVPVSCSSVKNCVDLSSKEEVNNELIEWLSEAYFLKEKN</sequence>
<dbReference type="Pfam" id="PF18899">
    <property type="entry name" value="DUF5655"/>
    <property type="match status" value="1"/>
</dbReference>
<dbReference type="EMBL" id="LBTX01000012">
    <property type="protein sequence ID" value="KKQ49616.1"/>
    <property type="molecule type" value="Genomic_DNA"/>
</dbReference>
<feature type="domain" description="DUF5655" evidence="1">
    <location>
        <begin position="26"/>
        <end position="131"/>
    </location>
</feature>
<reference evidence="2 3" key="1">
    <citation type="journal article" date="2015" name="Nature">
        <title>rRNA introns, odd ribosomes, and small enigmatic genomes across a large radiation of phyla.</title>
        <authorList>
            <person name="Brown C.T."/>
            <person name="Hug L.A."/>
            <person name="Thomas B.C."/>
            <person name="Sharon I."/>
            <person name="Castelle C.J."/>
            <person name="Singh A."/>
            <person name="Wilkins M.J."/>
            <person name="Williams K.H."/>
            <person name="Banfield J.F."/>
        </authorList>
    </citation>
    <scope>NUCLEOTIDE SEQUENCE [LARGE SCALE GENOMIC DNA]</scope>
</reference>
<evidence type="ECO:0000259" key="1">
    <source>
        <dbReference type="Pfam" id="PF18899"/>
    </source>
</evidence>
<dbReference type="AlphaFoldDB" id="A0A0G0LAG4"/>
<evidence type="ECO:0000313" key="2">
    <source>
        <dbReference type="EMBL" id="KKQ49616.1"/>
    </source>
</evidence>